<feature type="domain" description="DNA methylase adenine-specific" evidence="8">
    <location>
        <begin position="153"/>
        <end position="491"/>
    </location>
</feature>
<comment type="similarity">
    <text evidence="1">Belongs to the N(4)/N(6)-methyltransferase family.</text>
</comment>
<dbReference type="PRINTS" id="PR00507">
    <property type="entry name" value="N12N6MTFRASE"/>
</dbReference>
<dbReference type="InterPro" id="IPR003356">
    <property type="entry name" value="DNA_methylase_A-5"/>
</dbReference>
<dbReference type="SUPFAM" id="SSF53335">
    <property type="entry name" value="S-adenosyl-L-methionine-dependent methyltransferases"/>
    <property type="match status" value="1"/>
</dbReference>
<dbReference type="Pfam" id="PF02384">
    <property type="entry name" value="N6_Mtase"/>
    <property type="match status" value="1"/>
</dbReference>
<evidence type="ECO:0000256" key="2">
    <source>
        <dbReference type="ARBA" id="ARBA00011900"/>
    </source>
</evidence>
<sequence length="535" mass="60405">MTGEQLKALEGRLWKAADDLRANSKLTATEYSFPVLGIIFLRHAHNRFVIAKKEIEKTLPVHPTRGVRPMAKNDFLDAKAIFLPEDSRWDTIVGLPDSSDLGEYLNEAMRNIEAEYEDLLGVLPKSYNLFEKDLLQRLIRIFNDEALDHLPGDAFGQIYEYFLNKFAMSGAQEGGEFFTPPSLVKTIVNIIEPDHGIVFDPAVGSAGMFVQTAHFVEEEGFSASDKVTFYGQEKTDTNTKLAKMNMAVHGLDGKILQGNTFYDDHHNLVGQCDFVMANPPFNVDGVDKNKDSVKNDARLPFGLPNNDNANYLWIQYFYSYLNETGRAGFVMASSASDAGHSEKLIRKEIIDTGAVDVMVSIGNKFFYSVTLPCALWFFDRAKEKDAVRADQTLMLDLRHVFRKVSTKLHDFTEEQFQNIHAIVDLYRGDNSLYNKLVEDYKASKNTTELEWLTSRFPDGDYADVLGLCKVVNRAEIEANDYSLTPGRYVGIVDQIDHDFDYEIEMGIIKDELKILNEEANMLAAQIQTNLEGIGL</sequence>
<dbReference type="RefSeq" id="WP_395436822.1">
    <property type="nucleotide sequence ID" value="NZ_JBAWKC010000001.1"/>
</dbReference>
<keyword evidence="3 10" id="KW-0489">Methyltransferase</keyword>
<keyword evidence="6" id="KW-0680">Restriction system</keyword>
<keyword evidence="4 10" id="KW-0808">Transferase</keyword>
<dbReference type="InterPro" id="IPR038333">
    <property type="entry name" value="T1MK-like_N_sf"/>
</dbReference>
<reference evidence="10 11" key="1">
    <citation type="submission" date="2024-02" db="EMBL/GenBank/DDBJ databases">
        <title>A Gaetbulibacter species isolated from tidal flats and genomic insights of their niches.</title>
        <authorList>
            <person name="Ye Y."/>
        </authorList>
    </citation>
    <scope>NUCLEOTIDE SEQUENCE [LARGE SCALE GENOMIC DNA]</scope>
    <source>
        <strain evidence="10 11">KEM-8</strain>
    </source>
</reference>
<protein>
    <recommendedName>
        <fullName evidence="2">site-specific DNA-methyltransferase (adenine-specific)</fullName>
        <ecNumber evidence="2">2.1.1.72</ecNumber>
    </recommendedName>
</protein>
<evidence type="ECO:0000259" key="9">
    <source>
        <dbReference type="Pfam" id="PF12161"/>
    </source>
</evidence>
<comment type="catalytic activity">
    <reaction evidence="7">
        <text>a 2'-deoxyadenosine in DNA + S-adenosyl-L-methionine = an N(6)-methyl-2'-deoxyadenosine in DNA + S-adenosyl-L-homocysteine + H(+)</text>
        <dbReference type="Rhea" id="RHEA:15197"/>
        <dbReference type="Rhea" id="RHEA-COMP:12418"/>
        <dbReference type="Rhea" id="RHEA-COMP:12419"/>
        <dbReference type="ChEBI" id="CHEBI:15378"/>
        <dbReference type="ChEBI" id="CHEBI:57856"/>
        <dbReference type="ChEBI" id="CHEBI:59789"/>
        <dbReference type="ChEBI" id="CHEBI:90615"/>
        <dbReference type="ChEBI" id="CHEBI:90616"/>
        <dbReference type="EC" id="2.1.1.72"/>
    </reaction>
</comment>
<evidence type="ECO:0000313" key="10">
    <source>
        <dbReference type="EMBL" id="MFH6767525.1"/>
    </source>
</evidence>
<dbReference type="PANTHER" id="PTHR42998">
    <property type="entry name" value="TYPE I RESTRICTION ENZYME HINDVIIP M PROTEIN-RELATED"/>
    <property type="match status" value="1"/>
</dbReference>
<proteinExistence type="inferred from homology"/>
<dbReference type="InterPro" id="IPR052916">
    <property type="entry name" value="Type-I_RE_MTase_Subunit"/>
</dbReference>
<dbReference type="Proteomes" id="UP001610104">
    <property type="component" value="Unassembled WGS sequence"/>
</dbReference>
<evidence type="ECO:0000256" key="4">
    <source>
        <dbReference type="ARBA" id="ARBA00022679"/>
    </source>
</evidence>
<evidence type="ECO:0000259" key="8">
    <source>
        <dbReference type="Pfam" id="PF02384"/>
    </source>
</evidence>
<evidence type="ECO:0000256" key="6">
    <source>
        <dbReference type="ARBA" id="ARBA00022747"/>
    </source>
</evidence>
<organism evidence="10 11">
    <name type="scientific">Gaetbulibacter aquiaggeris</name>
    <dbReference type="NCBI Taxonomy" id="1735373"/>
    <lineage>
        <taxon>Bacteria</taxon>
        <taxon>Pseudomonadati</taxon>
        <taxon>Bacteroidota</taxon>
        <taxon>Flavobacteriia</taxon>
        <taxon>Flavobacteriales</taxon>
        <taxon>Flavobacteriaceae</taxon>
        <taxon>Gaetbulibacter</taxon>
    </lineage>
</organism>
<dbReference type="EMBL" id="JBAWKC010000001">
    <property type="protein sequence ID" value="MFH6767525.1"/>
    <property type="molecule type" value="Genomic_DNA"/>
</dbReference>
<accession>A0ABW7MLL7</accession>
<keyword evidence="11" id="KW-1185">Reference proteome</keyword>
<dbReference type="GO" id="GO:0008168">
    <property type="term" value="F:methyltransferase activity"/>
    <property type="evidence" value="ECO:0007669"/>
    <property type="project" value="UniProtKB-KW"/>
</dbReference>
<keyword evidence="5" id="KW-0949">S-adenosyl-L-methionine</keyword>
<evidence type="ECO:0000256" key="7">
    <source>
        <dbReference type="ARBA" id="ARBA00047942"/>
    </source>
</evidence>
<dbReference type="Gene3D" id="3.40.50.150">
    <property type="entry name" value="Vaccinia Virus protein VP39"/>
    <property type="match status" value="1"/>
</dbReference>
<comment type="caution">
    <text evidence="10">The sequence shown here is derived from an EMBL/GenBank/DDBJ whole genome shotgun (WGS) entry which is preliminary data.</text>
</comment>
<evidence type="ECO:0000313" key="11">
    <source>
        <dbReference type="Proteomes" id="UP001610104"/>
    </source>
</evidence>
<evidence type="ECO:0000256" key="3">
    <source>
        <dbReference type="ARBA" id="ARBA00022603"/>
    </source>
</evidence>
<dbReference type="PANTHER" id="PTHR42998:SF1">
    <property type="entry name" value="TYPE I RESTRICTION ENZYME HINDI METHYLASE SUBUNIT"/>
    <property type="match status" value="1"/>
</dbReference>
<dbReference type="GO" id="GO:0032259">
    <property type="term" value="P:methylation"/>
    <property type="evidence" value="ECO:0007669"/>
    <property type="project" value="UniProtKB-KW"/>
</dbReference>
<dbReference type="EC" id="2.1.1.72" evidence="2"/>
<evidence type="ECO:0000256" key="5">
    <source>
        <dbReference type="ARBA" id="ARBA00022691"/>
    </source>
</evidence>
<dbReference type="InterPro" id="IPR029063">
    <property type="entry name" value="SAM-dependent_MTases_sf"/>
</dbReference>
<feature type="domain" description="N6 adenine-specific DNA methyltransferase N-terminal" evidence="9">
    <location>
        <begin position="9"/>
        <end position="141"/>
    </location>
</feature>
<name>A0ABW7MLL7_9FLAO</name>
<dbReference type="InterPro" id="IPR022749">
    <property type="entry name" value="D12N6_MeTrfase_N"/>
</dbReference>
<dbReference type="Gene3D" id="1.20.1260.30">
    <property type="match status" value="1"/>
</dbReference>
<gene>
    <name evidence="10" type="ORF">V8G56_02160</name>
</gene>
<dbReference type="Pfam" id="PF12161">
    <property type="entry name" value="HsdM_N"/>
    <property type="match status" value="1"/>
</dbReference>
<evidence type="ECO:0000256" key="1">
    <source>
        <dbReference type="ARBA" id="ARBA00006594"/>
    </source>
</evidence>